<evidence type="ECO:0000313" key="6">
    <source>
        <dbReference type="EMBL" id="KAK9213912.1"/>
    </source>
</evidence>
<dbReference type="PRINTS" id="PR00449">
    <property type="entry name" value="RASTRNSFRMNG"/>
</dbReference>
<dbReference type="GO" id="GO:0003924">
    <property type="term" value="F:GTPase activity"/>
    <property type="evidence" value="ECO:0007669"/>
    <property type="project" value="InterPro"/>
</dbReference>
<reference evidence="6 7" key="1">
    <citation type="submission" date="2024-05" db="EMBL/GenBank/DDBJ databases">
        <title>Haplotype-resolved chromosome-level genome assembly of Huyou (Citrus changshanensis).</title>
        <authorList>
            <person name="Miao C."/>
            <person name="Chen W."/>
            <person name="Wu Y."/>
            <person name="Wang L."/>
            <person name="Zhao S."/>
            <person name="Grierson D."/>
            <person name="Xu C."/>
            <person name="Chen K."/>
        </authorList>
    </citation>
    <scope>NUCLEOTIDE SEQUENCE [LARGE SCALE GENOMIC DNA]</scope>
    <source>
        <strain evidence="6">01-14</strain>
        <tissue evidence="6">Leaf</tissue>
    </source>
</reference>
<accession>A0AAP0MK26</accession>
<evidence type="ECO:0000256" key="5">
    <source>
        <dbReference type="SAM" id="MobiDB-lite"/>
    </source>
</evidence>
<evidence type="ECO:0000256" key="3">
    <source>
        <dbReference type="ARBA" id="ARBA00023134"/>
    </source>
</evidence>
<protein>
    <submittedName>
        <fullName evidence="6">Uncharacterized protein</fullName>
    </submittedName>
</protein>
<comment type="similarity">
    <text evidence="1">Belongs to the small GTPase superfamily. Rab family.</text>
</comment>
<proteinExistence type="inferred from homology"/>
<dbReference type="AlphaFoldDB" id="A0AAP0MK26"/>
<feature type="compositionally biased region" description="Acidic residues" evidence="5">
    <location>
        <begin position="1"/>
        <end position="11"/>
    </location>
</feature>
<dbReference type="Pfam" id="PF00071">
    <property type="entry name" value="Ras"/>
    <property type="match status" value="1"/>
</dbReference>
<dbReference type="InterPro" id="IPR027417">
    <property type="entry name" value="P-loop_NTPase"/>
</dbReference>
<evidence type="ECO:0000256" key="1">
    <source>
        <dbReference type="ARBA" id="ARBA00006270"/>
    </source>
</evidence>
<dbReference type="GO" id="GO:0005525">
    <property type="term" value="F:GTP binding"/>
    <property type="evidence" value="ECO:0007669"/>
    <property type="project" value="UniProtKB-KW"/>
</dbReference>
<dbReference type="InterPro" id="IPR001806">
    <property type="entry name" value="Small_GTPase"/>
</dbReference>
<dbReference type="PROSITE" id="PS51419">
    <property type="entry name" value="RAB"/>
    <property type="match status" value="1"/>
</dbReference>
<dbReference type="PANTHER" id="PTHR47977">
    <property type="entry name" value="RAS-RELATED PROTEIN RAB"/>
    <property type="match status" value="1"/>
</dbReference>
<evidence type="ECO:0000256" key="4">
    <source>
        <dbReference type="ARBA" id="ARBA00037868"/>
    </source>
</evidence>
<dbReference type="EMBL" id="JBCGBO010000003">
    <property type="protein sequence ID" value="KAK9213912.1"/>
    <property type="molecule type" value="Genomic_DNA"/>
</dbReference>
<dbReference type="SUPFAM" id="SSF52540">
    <property type="entry name" value="P-loop containing nucleoside triphosphate hydrolases"/>
    <property type="match status" value="1"/>
</dbReference>
<dbReference type="Gene3D" id="3.40.50.300">
    <property type="entry name" value="P-loop containing nucleotide triphosphate hydrolases"/>
    <property type="match status" value="1"/>
</dbReference>
<feature type="region of interest" description="Disordered" evidence="5">
    <location>
        <begin position="1"/>
        <end position="31"/>
    </location>
</feature>
<keyword evidence="2" id="KW-0547">Nucleotide-binding</keyword>
<dbReference type="Proteomes" id="UP001428341">
    <property type="component" value="Unassembled WGS sequence"/>
</dbReference>
<keyword evidence="7" id="KW-1185">Reference proteome</keyword>
<keyword evidence="3" id="KW-0342">GTP-binding</keyword>
<organism evidence="6 7">
    <name type="scientific">Citrus x changshan-huyou</name>
    <dbReference type="NCBI Taxonomy" id="2935761"/>
    <lineage>
        <taxon>Eukaryota</taxon>
        <taxon>Viridiplantae</taxon>
        <taxon>Streptophyta</taxon>
        <taxon>Embryophyta</taxon>
        <taxon>Tracheophyta</taxon>
        <taxon>Spermatophyta</taxon>
        <taxon>Magnoliopsida</taxon>
        <taxon>eudicotyledons</taxon>
        <taxon>Gunneridae</taxon>
        <taxon>Pentapetalae</taxon>
        <taxon>rosids</taxon>
        <taxon>malvids</taxon>
        <taxon>Sapindales</taxon>
        <taxon>Rutaceae</taxon>
        <taxon>Aurantioideae</taxon>
        <taxon>Citrus</taxon>
    </lineage>
</organism>
<dbReference type="InterPro" id="IPR050227">
    <property type="entry name" value="Rab"/>
</dbReference>
<comment type="caution">
    <text evidence="6">The sequence shown here is derived from an EMBL/GenBank/DDBJ whole genome shotgun (WGS) entry which is preliminary data.</text>
</comment>
<dbReference type="NCBIfam" id="TIGR00231">
    <property type="entry name" value="small_GTP"/>
    <property type="match status" value="1"/>
</dbReference>
<dbReference type="GO" id="GO:0012505">
    <property type="term" value="C:endomembrane system"/>
    <property type="evidence" value="ECO:0007669"/>
    <property type="project" value="UniProtKB-SubCell"/>
</dbReference>
<dbReference type="SMART" id="SM00175">
    <property type="entry name" value="RAB"/>
    <property type="match status" value="1"/>
</dbReference>
<dbReference type="InterPro" id="IPR005225">
    <property type="entry name" value="Small_GTP-bd"/>
</dbReference>
<name>A0AAP0MK26_9ROSI</name>
<evidence type="ECO:0000256" key="2">
    <source>
        <dbReference type="ARBA" id="ARBA00022741"/>
    </source>
</evidence>
<gene>
    <name evidence="6" type="ORF">WN944_005898</name>
</gene>
<dbReference type="SMART" id="SM00173">
    <property type="entry name" value="RAS"/>
    <property type="match status" value="1"/>
</dbReference>
<dbReference type="FunFam" id="3.40.50.300:FF:001447">
    <property type="entry name" value="Ras-related protein Rab-1B"/>
    <property type="match status" value="1"/>
</dbReference>
<evidence type="ECO:0000313" key="7">
    <source>
        <dbReference type="Proteomes" id="UP001428341"/>
    </source>
</evidence>
<sequence>MDDGGGSDDRDDAPAHLNGTPGKRRRSRGRASILSLEDLSPHVEPFTEADIAEALSQMHPTKAPGPDGLPAKIRTVELQIWDTAGQERFRTITSSYYRGAHGIIIVCDVTGMESFNNVKQWLNEIDRYANDSVCKLLVGNKCDLVVNKVVDTQTAKNGQPAYCKQIFWNSSDEGTANPAKQQLLWLAEHGGRAVEVVFVLVYHRDPLVAYLRPGSPQLKTTVADEVEHYNTVADEAAGNSSGEDIKTIKAEM</sequence>
<dbReference type="SMART" id="SM00174">
    <property type="entry name" value="RHO"/>
    <property type="match status" value="1"/>
</dbReference>
<comment type="subcellular location">
    <subcellularLocation>
        <location evidence="4">Endomembrane system</location>
        <topology evidence="4">Lipid-anchor</topology>
    </subcellularLocation>
</comment>